<dbReference type="PANTHER" id="PTHR43003:SF5">
    <property type="entry name" value="DNA-3-METHYLADENINE GLYCOSYLASE"/>
    <property type="match status" value="1"/>
</dbReference>
<dbReference type="RefSeq" id="WP_266087541.1">
    <property type="nucleotide sequence ID" value="NZ_RKLV01000007.1"/>
</dbReference>
<dbReference type="InterPro" id="IPR011257">
    <property type="entry name" value="DNA_glycosylase"/>
</dbReference>
<dbReference type="Gene3D" id="1.10.1670.40">
    <property type="match status" value="1"/>
</dbReference>
<dbReference type="PANTHER" id="PTHR43003">
    <property type="entry name" value="DNA-3-METHYLADENINE GLYCOSYLASE"/>
    <property type="match status" value="1"/>
</dbReference>
<dbReference type="InterPro" id="IPR051912">
    <property type="entry name" value="Alkylbase_DNA_Glycosylase/TA"/>
</dbReference>
<dbReference type="SUPFAM" id="SSF48150">
    <property type="entry name" value="DNA-glycosylase"/>
    <property type="match status" value="1"/>
</dbReference>
<dbReference type="Gene3D" id="1.10.340.30">
    <property type="entry name" value="Hypothetical protein, domain 2"/>
    <property type="match status" value="1"/>
</dbReference>
<dbReference type="GO" id="GO:0006285">
    <property type="term" value="P:base-excision repair, AP site formation"/>
    <property type="evidence" value="ECO:0007669"/>
    <property type="project" value="TreeGrafter"/>
</dbReference>
<dbReference type="CDD" id="cd00056">
    <property type="entry name" value="ENDO3c"/>
    <property type="match status" value="1"/>
</dbReference>
<gene>
    <name evidence="4" type="ORF">EGH25_08335</name>
</gene>
<name>A0A9Q4C5K4_9EURY</name>
<proteinExistence type="predicted"/>
<dbReference type="GO" id="GO:0032993">
    <property type="term" value="C:protein-DNA complex"/>
    <property type="evidence" value="ECO:0007669"/>
    <property type="project" value="TreeGrafter"/>
</dbReference>
<evidence type="ECO:0000256" key="2">
    <source>
        <dbReference type="ARBA" id="ARBA00023204"/>
    </source>
</evidence>
<dbReference type="Proteomes" id="UP001149411">
    <property type="component" value="Unassembled WGS sequence"/>
</dbReference>
<dbReference type="InterPro" id="IPR003265">
    <property type="entry name" value="HhH-GPD_domain"/>
</dbReference>
<dbReference type="SMART" id="SM00478">
    <property type="entry name" value="ENDO3c"/>
    <property type="match status" value="1"/>
</dbReference>
<organism evidence="4 5">
    <name type="scientific">Halorutilus salinus</name>
    <dbReference type="NCBI Taxonomy" id="2487751"/>
    <lineage>
        <taxon>Archaea</taxon>
        <taxon>Methanobacteriati</taxon>
        <taxon>Methanobacteriota</taxon>
        <taxon>Stenosarchaea group</taxon>
        <taxon>Halobacteria</taxon>
        <taxon>Halorutilales</taxon>
        <taxon>Halorutilaceae</taxon>
        <taxon>Halorutilus</taxon>
    </lineage>
</organism>
<evidence type="ECO:0000256" key="1">
    <source>
        <dbReference type="ARBA" id="ARBA00022763"/>
    </source>
</evidence>
<sequence length="192" mass="21324">MDPYDSLRADETMASLVDGFGRIEVEPADDGEEFRGLVVSLTNQAVSTESARAVRSRLFETLGDVTPESVLETAPEELASSGIGETKAGYVRETARAFRDGDYGRGAFDDATDDEVRDALTEIRGIGDWTANMYLIFVLGRDDVLPLGDLAVRRGIEGLYGVETRDGMREVAENWKPYRSYGTRYVWAWYEA</sequence>
<keyword evidence="2" id="KW-0234">DNA repair</keyword>
<feature type="domain" description="HhH-GPD" evidence="3">
    <location>
        <begin position="42"/>
        <end position="191"/>
    </location>
</feature>
<evidence type="ECO:0000313" key="5">
    <source>
        <dbReference type="Proteomes" id="UP001149411"/>
    </source>
</evidence>
<dbReference type="GO" id="GO:0032131">
    <property type="term" value="F:alkylated DNA binding"/>
    <property type="evidence" value="ECO:0007669"/>
    <property type="project" value="TreeGrafter"/>
</dbReference>
<dbReference type="GO" id="GO:0008725">
    <property type="term" value="F:DNA-3-methyladenine glycosylase activity"/>
    <property type="evidence" value="ECO:0007669"/>
    <property type="project" value="TreeGrafter"/>
</dbReference>
<accession>A0A9Q4C5K4</accession>
<keyword evidence="1" id="KW-0227">DNA damage</keyword>
<comment type="caution">
    <text evidence="4">The sequence shown here is derived from an EMBL/GenBank/DDBJ whole genome shotgun (WGS) entry which is preliminary data.</text>
</comment>
<keyword evidence="5" id="KW-1185">Reference proteome</keyword>
<evidence type="ECO:0000313" key="4">
    <source>
        <dbReference type="EMBL" id="MCX2819359.1"/>
    </source>
</evidence>
<reference evidence="4" key="1">
    <citation type="submission" date="2022-09" db="EMBL/GenBank/DDBJ databases">
        <title>Haloadaptaus new haloarchaeum isolated from saline soil.</title>
        <authorList>
            <person name="Duran-Viseras A."/>
            <person name="Sanchez-Porro C."/>
            <person name="Ventosa A."/>
        </authorList>
    </citation>
    <scope>NUCLEOTIDE SEQUENCE</scope>
    <source>
        <strain evidence="4">F3-133</strain>
    </source>
</reference>
<dbReference type="AlphaFoldDB" id="A0A9Q4C5K4"/>
<dbReference type="Pfam" id="PF00730">
    <property type="entry name" value="HhH-GPD"/>
    <property type="match status" value="1"/>
</dbReference>
<dbReference type="GO" id="GO:0006307">
    <property type="term" value="P:DNA alkylation repair"/>
    <property type="evidence" value="ECO:0007669"/>
    <property type="project" value="TreeGrafter"/>
</dbReference>
<dbReference type="GO" id="GO:0043916">
    <property type="term" value="F:DNA-7-methylguanine glycosylase activity"/>
    <property type="evidence" value="ECO:0007669"/>
    <property type="project" value="TreeGrafter"/>
</dbReference>
<evidence type="ECO:0000259" key="3">
    <source>
        <dbReference type="SMART" id="SM00478"/>
    </source>
</evidence>
<protein>
    <submittedName>
        <fullName evidence="4">DNA-3-methyladenine glycosylase 2 family protein</fullName>
    </submittedName>
</protein>
<dbReference type="EMBL" id="RKLV01000007">
    <property type="protein sequence ID" value="MCX2819359.1"/>
    <property type="molecule type" value="Genomic_DNA"/>
</dbReference>